<evidence type="ECO:0000256" key="1">
    <source>
        <dbReference type="SAM" id="Phobius"/>
    </source>
</evidence>
<evidence type="ECO:0000313" key="2">
    <source>
        <dbReference type="EMBL" id="HGW93669.1"/>
    </source>
</evidence>
<keyword evidence="1" id="KW-1133">Transmembrane helix</keyword>
<organism evidence="2">
    <name type="scientific">Oscillatoriales cyanobacterium SpSt-402</name>
    <dbReference type="NCBI Taxonomy" id="2282168"/>
    <lineage>
        <taxon>Bacteria</taxon>
        <taxon>Bacillati</taxon>
        <taxon>Cyanobacteriota</taxon>
        <taxon>Cyanophyceae</taxon>
        <taxon>Oscillatoriophycideae</taxon>
        <taxon>Oscillatoriales</taxon>
    </lineage>
</organism>
<proteinExistence type="predicted"/>
<gene>
    <name evidence="2" type="ORF">ENR47_05220</name>
</gene>
<dbReference type="EMBL" id="DSRD01000341">
    <property type="protein sequence ID" value="HGW93669.1"/>
    <property type="molecule type" value="Genomic_DNA"/>
</dbReference>
<comment type="caution">
    <text evidence="2">The sequence shown here is derived from an EMBL/GenBank/DDBJ whole genome shotgun (WGS) entry which is preliminary data.</text>
</comment>
<protein>
    <submittedName>
        <fullName evidence="2">Uncharacterized protein</fullName>
    </submittedName>
</protein>
<keyword evidence="1" id="KW-0812">Transmembrane</keyword>
<reference evidence="2" key="1">
    <citation type="journal article" date="2020" name="mSystems">
        <title>Genome- and Community-Level Interaction Insights into Carbon Utilization and Element Cycling Functions of Hydrothermarchaeota in Hydrothermal Sediment.</title>
        <authorList>
            <person name="Zhou Z."/>
            <person name="Liu Y."/>
            <person name="Xu W."/>
            <person name="Pan J."/>
            <person name="Luo Z.H."/>
            <person name="Li M."/>
        </authorList>
    </citation>
    <scope>NUCLEOTIDE SEQUENCE [LARGE SCALE GENOMIC DNA]</scope>
    <source>
        <strain evidence="2">SpSt-402</strain>
    </source>
</reference>
<accession>A0A832H2D9</accession>
<sequence>MVGFILKVFVVSTLISIAIKQGGPYLPVAATNTTALVTVITPSILFAVLLSWRWQKQQLER</sequence>
<feature type="transmembrane region" description="Helical" evidence="1">
    <location>
        <begin position="34"/>
        <end position="52"/>
    </location>
</feature>
<keyword evidence="1" id="KW-0472">Membrane</keyword>
<dbReference type="AlphaFoldDB" id="A0A832H2D9"/>
<name>A0A832H2D9_9CYAN</name>